<keyword evidence="2" id="KW-0238">DNA-binding</keyword>
<dbReference type="SMART" id="SM00342">
    <property type="entry name" value="HTH_ARAC"/>
    <property type="match status" value="1"/>
</dbReference>
<evidence type="ECO:0000259" key="4">
    <source>
        <dbReference type="PROSITE" id="PS01124"/>
    </source>
</evidence>
<dbReference type="InterPro" id="IPR037923">
    <property type="entry name" value="HTH-like"/>
</dbReference>
<evidence type="ECO:0000256" key="2">
    <source>
        <dbReference type="ARBA" id="ARBA00023125"/>
    </source>
</evidence>
<dbReference type="PANTHER" id="PTHR43280">
    <property type="entry name" value="ARAC-FAMILY TRANSCRIPTIONAL REGULATOR"/>
    <property type="match status" value="1"/>
</dbReference>
<accession>A0AA96LPT9</accession>
<dbReference type="CDD" id="cd06986">
    <property type="entry name" value="cupin_MmsR-like_N"/>
    <property type="match status" value="1"/>
</dbReference>
<keyword evidence="1" id="KW-0805">Transcription regulation</keyword>
<dbReference type="PRINTS" id="PR00032">
    <property type="entry name" value="HTHARAC"/>
</dbReference>
<name>A0AA96LPT9_9BACL</name>
<dbReference type="InterPro" id="IPR003313">
    <property type="entry name" value="AraC-bd"/>
</dbReference>
<evidence type="ECO:0000256" key="3">
    <source>
        <dbReference type="ARBA" id="ARBA00023163"/>
    </source>
</evidence>
<dbReference type="SUPFAM" id="SSF51215">
    <property type="entry name" value="Regulatory protein AraC"/>
    <property type="match status" value="1"/>
</dbReference>
<dbReference type="AlphaFoldDB" id="A0AA96LPT9"/>
<dbReference type="PROSITE" id="PS01124">
    <property type="entry name" value="HTH_ARAC_FAMILY_2"/>
    <property type="match status" value="1"/>
</dbReference>
<dbReference type="SUPFAM" id="SSF46689">
    <property type="entry name" value="Homeodomain-like"/>
    <property type="match status" value="2"/>
</dbReference>
<dbReference type="Pfam" id="PF12833">
    <property type="entry name" value="HTH_18"/>
    <property type="match status" value="1"/>
</dbReference>
<dbReference type="InterPro" id="IPR018060">
    <property type="entry name" value="HTH_AraC"/>
</dbReference>
<dbReference type="PANTHER" id="PTHR43280:SF30">
    <property type="entry name" value="MMSAB OPERON REGULATORY PROTEIN"/>
    <property type="match status" value="1"/>
</dbReference>
<dbReference type="GO" id="GO:0043565">
    <property type="term" value="F:sequence-specific DNA binding"/>
    <property type="evidence" value="ECO:0007669"/>
    <property type="project" value="InterPro"/>
</dbReference>
<dbReference type="InterPro" id="IPR018062">
    <property type="entry name" value="HTH_AraC-typ_CS"/>
</dbReference>
<organism evidence="5 6">
    <name type="scientific">Paenibacillus roseopurpureus</name>
    <dbReference type="NCBI Taxonomy" id="2918901"/>
    <lineage>
        <taxon>Bacteria</taxon>
        <taxon>Bacillati</taxon>
        <taxon>Bacillota</taxon>
        <taxon>Bacilli</taxon>
        <taxon>Bacillales</taxon>
        <taxon>Paenibacillaceae</taxon>
        <taxon>Paenibacillus</taxon>
    </lineage>
</organism>
<dbReference type="RefSeq" id="WP_314796330.1">
    <property type="nucleotide sequence ID" value="NZ_CP130319.1"/>
</dbReference>
<gene>
    <name evidence="5" type="ORF">MJB10_16345</name>
</gene>
<protein>
    <submittedName>
        <fullName evidence="5">Helix-turn-helix domain-containing protein</fullName>
    </submittedName>
</protein>
<dbReference type="PROSITE" id="PS00041">
    <property type="entry name" value="HTH_ARAC_FAMILY_1"/>
    <property type="match status" value="1"/>
</dbReference>
<dbReference type="Gene3D" id="2.60.120.280">
    <property type="entry name" value="Regulatory protein AraC"/>
    <property type="match status" value="1"/>
</dbReference>
<dbReference type="InterPro" id="IPR009057">
    <property type="entry name" value="Homeodomain-like_sf"/>
</dbReference>
<keyword evidence="6" id="KW-1185">Reference proteome</keyword>
<dbReference type="Proteomes" id="UP001304650">
    <property type="component" value="Chromosome"/>
</dbReference>
<dbReference type="KEGG" id="proo:MJB10_16345"/>
<evidence type="ECO:0000256" key="1">
    <source>
        <dbReference type="ARBA" id="ARBA00023015"/>
    </source>
</evidence>
<proteinExistence type="predicted"/>
<dbReference type="Pfam" id="PF02311">
    <property type="entry name" value="AraC_binding"/>
    <property type="match status" value="1"/>
</dbReference>
<dbReference type="EMBL" id="CP130319">
    <property type="protein sequence ID" value="WNR42685.1"/>
    <property type="molecule type" value="Genomic_DNA"/>
</dbReference>
<keyword evidence="3" id="KW-0804">Transcription</keyword>
<dbReference type="Gene3D" id="1.10.10.60">
    <property type="entry name" value="Homeodomain-like"/>
    <property type="match status" value="2"/>
</dbReference>
<evidence type="ECO:0000313" key="5">
    <source>
        <dbReference type="EMBL" id="WNR42685.1"/>
    </source>
</evidence>
<dbReference type="InterPro" id="IPR020449">
    <property type="entry name" value="Tscrpt_reg_AraC-type_HTH"/>
</dbReference>
<feature type="domain" description="HTH araC/xylS-type" evidence="4">
    <location>
        <begin position="195"/>
        <end position="293"/>
    </location>
</feature>
<reference evidence="5" key="1">
    <citation type="submission" date="2022-02" db="EMBL/GenBank/DDBJ databases">
        <title>Paenibacillus sp. MBLB1832 Whole Genome Shotgun Sequencing.</title>
        <authorList>
            <person name="Hwang C.Y."/>
            <person name="Cho E.-S."/>
            <person name="Seo M.-J."/>
        </authorList>
    </citation>
    <scope>NUCLEOTIDE SEQUENCE</scope>
    <source>
        <strain evidence="5">MBLB1832</strain>
    </source>
</reference>
<sequence length="296" mass="33890">MEHTRKQEGFAEERLFVLPDYMQTELSRSELTRDLFVSDIGYFPQARHHYRERPEGSNAHIFIFCSDGEGWIEQNHEKSVTLTQDQLAVIPANTPHRYGASTQAPWSIYWFHLHGDHVPAFLHLYGMDAGPVQLPIGAQTEFRDVFHQCYVLLSDKTYSLPVHTHVSQSMRQLISSIGISAGKTAKDKKREQYLELAIRYMNDRLEGSIKLPELAKHIGLSKQHLILLFKEETGFPPIDYFLRIKIQKAAQMLSLTGLSMKEIAASIGISDPYYFSRLFKKMTGSSPTTYRNVPKG</sequence>
<evidence type="ECO:0000313" key="6">
    <source>
        <dbReference type="Proteomes" id="UP001304650"/>
    </source>
</evidence>
<dbReference type="GO" id="GO:0003700">
    <property type="term" value="F:DNA-binding transcription factor activity"/>
    <property type="evidence" value="ECO:0007669"/>
    <property type="project" value="InterPro"/>
</dbReference>